<dbReference type="GO" id="GO:0019369">
    <property type="term" value="P:arachidonate metabolic process"/>
    <property type="evidence" value="ECO:0007669"/>
    <property type="project" value="TreeGrafter"/>
</dbReference>
<gene>
    <name evidence="5" type="ORF">BU26DRAFT_516163</name>
</gene>
<feature type="short sequence motif" description="GXGXXG" evidence="2">
    <location>
        <begin position="230"/>
        <end position="235"/>
    </location>
</feature>
<dbReference type="Gene3D" id="3.40.1090.10">
    <property type="entry name" value="Cytosolic phospholipase A2 catalytic domain"/>
    <property type="match status" value="1"/>
</dbReference>
<name>A0A6A6ITX0_9PLEO</name>
<evidence type="ECO:0000256" key="3">
    <source>
        <dbReference type="SAM" id="MobiDB-lite"/>
    </source>
</evidence>
<feature type="active site" description="Nucleophile" evidence="2">
    <location>
        <position position="270"/>
    </location>
</feature>
<evidence type="ECO:0000256" key="2">
    <source>
        <dbReference type="PROSITE-ProRule" id="PRU01161"/>
    </source>
</evidence>
<dbReference type="GO" id="GO:0016042">
    <property type="term" value="P:lipid catabolic process"/>
    <property type="evidence" value="ECO:0007669"/>
    <property type="project" value="UniProtKB-UniRule"/>
</dbReference>
<dbReference type="InterPro" id="IPR016035">
    <property type="entry name" value="Acyl_Trfase/lysoPLipase"/>
</dbReference>
<evidence type="ECO:0000259" key="4">
    <source>
        <dbReference type="PROSITE" id="PS51635"/>
    </source>
</evidence>
<dbReference type="Pfam" id="PF01734">
    <property type="entry name" value="Patatin"/>
    <property type="match status" value="1"/>
</dbReference>
<evidence type="ECO:0000313" key="6">
    <source>
        <dbReference type="Proteomes" id="UP000800094"/>
    </source>
</evidence>
<dbReference type="PROSITE" id="PS51635">
    <property type="entry name" value="PNPLA"/>
    <property type="match status" value="1"/>
</dbReference>
<dbReference type="GO" id="GO:0046486">
    <property type="term" value="P:glycerolipid metabolic process"/>
    <property type="evidence" value="ECO:0007669"/>
    <property type="project" value="UniProtKB-ARBA"/>
</dbReference>
<dbReference type="GO" id="GO:0016020">
    <property type="term" value="C:membrane"/>
    <property type="evidence" value="ECO:0007669"/>
    <property type="project" value="TreeGrafter"/>
</dbReference>
<feature type="region of interest" description="Disordered" evidence="3">
    <location>
        <begin position="75"/>
        <end position="187"/>
    </location>
</feature>
<reference evidence="5" key="1">
    <citation type="journal article" date="2020" name="Stud. Mycol.">
        <title>101 Dothideomycetes genomes: a test case for predicting lifestyles and emergence of pathogens.</title>
        <authorList>
            <person name="Haridas S."/>
            <person name="Albert R."/>
            <person name="Binder M."/>
            <person name="Bloem J."/>
            <person name="Labutti K."/>
            <person name="Salamov A."/>
            <person name="Andreopoulos B."/>
            <person name="Baker S."/>
            <person name="Barry K."/>
            <person name="Bills G."/>
            <person name="Bluhm B."/>
            <person name="Cannon C."/>
            <person name="Castanera R."/>
            <person name="Culley D."/>
            <person name="Daum C."/>
            <person name="Ezra D."/>
            <person name="Gonzalez J."/>
            <person name="Henrissat B."/>
            <person name="Kuo A."/>
            <person name="Liang C."/>
            <person name="Lipzen A."/>
            <person name="Lutzoni F."/>
            <person name="Magnuson J."/>
            <person name="Mondo S."/>
            <person name="Nolan M."/>
            <person name="Ohm R."/>
            <person name="Pangilinan J."/>
            <person name="Park H.-J."/>
            <person name="Ramirez L."/>
            <person name="Alfaro M."/>
            <person name="Sun H."/>
            <person name="Tritt A."/>
            <person name="Yoshinaga Y."/>
            <person name="Zwiers L.-H."/>
            <person name="Turgeon B."/>
            <person name="Goodwin S."/>
            <person name="Spatafora J."/>
            <person name="Crous P."/>
            <person name="Grigoriev I."/>
        </authorList>
    </citation>
    <scope>NUCLEOTIDE SEQUENCE</scope>
    <source>
        <strain evidence="5">CBS 122368</strain>
    </source>
</reference>
<dbReference type="PANTHER" id="PTHR24185:SF4">
    <property type="entry name" value="SERINE HYDROLASE, PUTATIVE (AFU_ORTHOLOGUE AFUA_2G07870)-RELATED"/>
    <property type="match status" value="1"/>
</dbReference>
<dbReference type="OrthoDB" id="1658288at2759"/>
<dbReference type="RefSeq" id="XP_033688898.1">
    <property type="nucleotide sequence ID" value="XM_033828258.1"/>
</dbReference>
<evidence type="ECO:0000313" key="5">
    <source>
        <dbReference type="EMBL" id="KAF2253894.1"/>
    </source>
</evidence>
<keyword evidence="2" id="KW-0442">Lipid degradation</keyword>
<accession>A0A6A6ITX0</accession>
<feature type="compositionally biased region" description="Pro residues" evidence="3">
    <location>
        <begin position="121"/>
        <end position="133"/>
    </location>
</feature>
<dbReference type="PANTHER" id="PTHR24185">
    <property type="entry name" value="CALCIUM-INDEPENDENT PHOSPHOLIPASE A2-GAMMA"/>
    <property type="match status" value="1"/>
</dbReference>
<dbReference type="EMBL" id="ML987191">
    <property type="protein sequence ID" value="KAF2253894.1"/>
    <property type="molecule type" value="Genomic_DNA"/>
</dbReference>
<proteinExistence type="predicted"/>
<organism evidence="5 6">
    <name type="scientific">Trematosphaeria pertusa</name>
    <dbReference type="NCBI Taxonomy" id="390896"/>
    <lineage>
        <taxon>Eukaryota</taxon>
        <taxon>Fungi</taxon>
        <taxon>Dikarya</taxon>
        <taxon>Ascomycota</taxon>
        <taxon>Pezizomycotina</taxon>
        <taxon>Dothideomycetes</taxon>
        <taxon>Pleosporomycetidae</taxon>
        <taxon>Pleosporales</taxon>
        <taxon>Massarineae</taxon>
        <taxon>Trematosphaeriaceae</taxon>
        <taxon>Trematosphaeria</taxon>
    </lineage>
</organism>
<feature type="compositionally biased region" description="Low complexity" evidence="3">
    <location>
        <begin position="163"/>
        <end position="175"/>
    </location>
</feature>
<feature type="active site" description="Proton acceptor" evidence="2">
    <location>
        <position position="422"/>
    </location>
</feature>
<keyword evidence="2" id="KW-0378">Hydrolase</keyword>
<dbReference type="Proteomes" id="UP000800094">
    <property type="component" value="Unassembled WGS sequence"/>
</dbReference>
<dbReference type="AlphaFoldDB" id="A0A6A6ITX0"/>
<dbReference type="GO" id="GO:0047499">
    <property type="term" value="F:calcium-independent phospholipase A2 activity"/>
    <property type="evidence" value="ECO:0007669"/>
    <property type="project" value="TreeGrafter"/>
</dbReference>
<dbReference type="GeneID" id="54581588"/>
<dbReference type="InterPro" id="IPR002641">
    <property type="entry name" value="PNPLA_dom"/>
</dbReference>
<comment type="caution">
    <text evidence="2">Lacks conserved residue(s) required for the propagation of feature annotation.</text>
</comment>
<dbReference type="SUPFAM" id="SSF52151">
    <property type="entry name" value="FabD/lysophospholipase-like"/>
    <property type="match status" value="1"/>
</dbReference>
<feature type="domain" description="PNPLA" evidence="4">
    <location>
        <begin position="226"/>
        <end position="435"/>
    </location>
</feature>
<evidence type="ECO:0000256" key="1">
    <source>
        <dbReference type="ARBA" id="ARBA00023098"/>
    </source>
</evidence>
<keyword evidence="6" id="KW-1185">Reference proteome</keyword>
<feature type="short sequence motif" description="GXSXG" evidence="2">
    <location>
        <begin position="268"/>
        <end position="272"/>
    </location>
</feature>
<feature type="compositionally biased region" description="Low complexity" evidence="3">
    <location>
        <begin position="134"/>
        <end position="149"/>
    </location>
</feature>
<protein>
    <submittedName>
        <fullName evidence="5">FabD/lysophospholipase-like protein</fullName>
    </submittedName>
</protein>
<sequence length="559" mass="62078">MSWIQVDFSLVRYSPIEGTHYFFDPAYPTAIQFLVNGQWEPWDVGWVKHKAQDPDIKRIAEDAETRLIFDHTSEYRHWPSSPPATPGVDEHAPSRNVVESPLPSPLFQEFSSPTAQDHPQGQPPAPHLPPPASSQPYSYAGPSQSSQAPTYTSPYGPDPATPPSSHTPTSHAVSAPHPTVTLPPIIDPALSNGALQAAYSPTEHVPQPTVAPSVLLPRNRETKILLSLDGDGVRGLSQVLLVESLVNAICTKIGRQVDPYQIFDLIGGASMGGILAIMLSRLRMQAHQAREAYKLVAKEVFWNKRDFFTSFDPHAPPISHDGQAVENAIKAVVTREVGSQEELLYDSRDDSADVFVVSTRIDIGTNKAALMRSYQTRRITGPELDANMTIWQAMRATVVAPRYMQPRSGINWRPVIEPGLVDHGTAKNNPIRDILYECRKLFRYANDMMVIVSIGTGAGLDWNHELPEMAKSVGDRNLEASVWGEKFEADHQALMERGWMKYFRFNVPDLNDVPLEEWCHEDQLKQKTLTYLGRPDVGQAFYACVDAIISVLVGGQPAR</sequence>
<keyword evidence="1 2" id="KW-0443">Lipid metabolism</keyword>